<dbReference type="Proteomes" id="UP000249458">
    <property type="component" value="Unassembled WGS sequence"/>
</dbReference>
<name>A0A364LFV4_9GAMM</name>
<dbReference type="Gene3D" id="3.40.50.150">
    <property type="entry name" value="Vaccinia Virus protein VP39"/>
    <property type="match status" value="1"/>
</dbReference>
<dbReference type="AlphaFoldDB" id="A0A364LFV4"/>
<evidence type="ECO:0000313" key="4">
    <source>
        <dbReference type="EMBL" id="RAP34646.1"/>
    </source>
</evidence>
<comment type="caution">
    <text evidence="4">The sequence shown here is derived from an EMBL/GenBank/DDBJ whole genome shotgun (WGS) entry which is preliminary data.</text>
</comment>
<gene>
    <name evidence="4" type="ORF">B1207_15315</name>
</gene>
<keyword evidence="2 4" id="KW-0808">Transferase</keyword>
<sequence>MFHDIPTVILDRMYYLENRDQEEMQGKIDIKHYDKLRQIPPETGRFISLLAASAPNGQWVEIGTSAGYSTLWLILACMQLNKKISTFELDQQKIALAKETFALAQVEQYVDLIPGDVFDHLPSYTNISLCFLDTEKELYADCYEIAISNMVSGGILLADNVVSHQADLQSMIDHVIADQRVDSLVVPIGQGILLCRKR</sequence>
<organism evidence="4 5">
    <name type="scientific">Legionella quinlivanii</name>
    <dbReference type="NCBI Taxonomy" id="45073"/>
    <lineage>
        <taxon>Bacteria</taxon>
        <taxon>Pseudomonadati</taxon>
        <taxon>Pseudomonadota</taxon>
        <taxon>Gammaproteobacteria</taxon>
        <taxon>Legionellales</taxon>
        <taxon>Legionellaceae</taxon>
        <taxon>Legionella</taxon>
    </lineage>
</organism>
<dbReference type="InterPro" id="IPR002935">
    <property type="entry name" value="SAM_O-MeTrfase"/>
</dbReference>
<dbReference type="PANTHER" id="PTHR43167">
    <property type="entry name" value="PUTATIVE (AFU_ORTHOLOGUE AFUA_6G01830)-RELATED"/>
    <property type="match status" value="1"/>
</dbReference>
<accession>A0A364LFV4</accession>
<proteinExistence type="predicted"/>
<evidence type="ECO:0000313" key="5">
    <source>
        <dbReference type="Proteomes" id="UP000249458"/>
    </source>
</evidence>
<dbReference type="InterPro" id="IPR029063">
    <property type="entry name" value="SAM-dependent_MTases_sf"/>
</dbReference>
<evidence type="ECO:0000256" key="1">
    <source>
        <dbReference type="ARBA" id="ARBA00022603"/>
    </source>
</evidence>
<evidence type="ECO:0000256" key="2">
    <source>
        <dbReference type="ARBA" id="ARBA00022679"/>
    </source>
</evidence>
<keyword evidence="3" id="KW-0949">S-adenosyl-L-methionine</keyword>
<dbReference type="RefSeq" id="WP_112220749.1">
    <property type="nucleotide sequence ID" value="NZ_MVJN01000015.1"/>
</dbReference>
<reference evidence="4 5" key="1">
    <citation type="submission" date="2017-02" db="EMBL/GenBank/DDBJ databases">
        <title>Legionella quilivanii strain from human: case report and whole genome sequencing analysis.</title>
        <authorList>
            <person name="Lalancette C."/>
            <person name="Leduc J.-M."/>
            <person name="Levesque S."/>
            <person name="Fournier E."/>
            <person name="Saoud J."/>
            <person name="Faucher S.P."/>
            <person name="Bernard K."/>
            <person name="Martineau C."/>
            <person name="Longtin J."/>
        </authorList>
    </citation>
    <scope>NUCLEOTIDE SEQUENCE [LARGE SCALE GENOMIC DNA]</scope>
    <source>
        <strain evidence="4 5">ID143958</strain>
    </source>
</reference>
<evidence type="ECO:0000256" key="3">
    <source>
        <dbReference type="ARBA" id="ARBA00022691"/>
    </source>
</evidence>
<dbReference type="PROSITE" id="PS51682">
    <property type="entry name" value="SAM_OMT_I"/>
    <property type="match status" value="1"/>
</dbReference>
<dbReference type="Pfam" id="PF01596">
    <property type="entry name" value="Methyltransf_3"/>
    <property type="match status" value="1"/>
</dbReference>
<keyword evidence="1 4" id="KW-0489">Methyltransferase</keyword>
<dbReference type="GO" id="GO:0032259">
    <property type="term" value="P:methylation"/>
    <property type="evidence" value="ECO:0007669"/>
    <property type="project" value="UniProtKB-KW"/>
</dbReference>
<dbReference type="PANTHER" id="PTHR43167:SF1">
    <property type="entry name" value="PUTATIVE (AFU_ORTHOLOGUE AFUA_6G01830)-RELATED"/>
    <property type="match status" value="1"/>
</dbReference>
<dbReference type="EMBL" id="MVJN01000015">
    <property type="protein sequence ID" value="RAP34646.1"/>
    <property type="molecule type" value="Genomic_DNA"/>
</dbReference>
<dbReference type="GO" id="GO:0008171">
    <property type="term" value="F:O-methyltransferase activity"/>
    <property type="evidence" value="ECO:0007669"/>
    <property type="project" value="InterPro"/>
</dbReference>
<dbReference type="SUPFAM" id="SSF53335">
    <property type="entry name" value="S-adenosyl-L-methionine-dependent methyltransferases"/>
    <property type="match status" value="1"/>
</dbReference>
<protein>
    <submittedName>
        <fullName evidence="4">Methyltransferase</fullName>
    </submittedName>
</protein>